<proteinExistence type="predicted"/>
<name>X1UCJ7_9ZZZZ</name>
<reference evidence="1" key="1">
    <citation type="journal article" date="2014" name="Front. Microbiol.">
        <title>High frequency of phylogenetically diverse reductive dehalogenase-homologous genes in deep subseafloor sedimentary metagenomes.</title>
        <authorList>
            <person name="Kawai M."/>
            <person name="Futagami T."/>
            <person name="Toyoda A."/>
            <person name="Takaki Y."/>
            <person name="Nishi S."/>
            <person name="Hori S."/>
            <person name="Arai W."/>
            <person name="Tsubouchi T."/>
            <person name="Morono Y."/>
            <person name="Uchiyama I."/>
            <person name="Ito T."/>
            <person name="Fujiyama A."/>
            <person name="Inagaki F."/>
            <person name="Takami H."/>
        </authorList>
    </citation>
    <scope>NUCLEOTIDE SEQUENCE</scope>
    <source>
        <strain evidence="1">Expedition CK06-06</strain>
    </source>
</reference>
<organism evidence="1">
    <name type="scientific">marine sediment metagenome</name>
    <dbReference type="NCBI Taxonomy" id="412755"/>
    <lineage>
        <taxon>unclassified sequences</taxon>
        <taxon>metagenomes</taxon>
        <taxon>ecological metagenomes</taxon>
    </lineage>
</organism>
<dbReference type="AlphaFoldDB" id="X1UCJ7"/>
<sequence>SKLIPAYNPMAKEVTSLDAIEESEEPGEGEIRMAI</sequence>
<protein>
    <submittedName>
        <fullName evidence="1">Uncharacterized protein</fullName>
    </submittedName>
</protein>
<gene>
    <name evidence="1" type="ORF">S12H4_49891</name>
</gene>
<dbReference type="EMBL" id="BARW01031353">
    <property type="protein sequence ID" value="GAJ15248.1"/>
    <property type="molecule type" value="Genomic_DNA"/>
</dbReference>
<accession>X1UCJ7</accession>
<evidence type="ECO:0000313" key="1">
    <source>
        <dbReference type="EMBL" id="GAJ15248.1"/>
    </source>
</evidence>
<comment type="caution">
    <text evidence="1">The sequence shown here is derived from an EMBL/GenBank/DDBJ whole genome shotgun (WGS) entry which is preliminary data.</text>
</comment>
<feature type="non-terminal residue" evidence="1">
    <location>
        <position position="1"/>
    </location>
</feature>